<dbReference type="Proteomes" id="UP000239239">
    <property type="component" value="Unassembled WGS sequence"/>
</dbReference>
<accession>A0A2S6EWC0</accession>
<protein>
    <submittedName>
        <fullName evidence="1">Uncharacterized protein</fullName>
    </submittedName>
</protein>
<proteinExistence type="predicted"/>
<dbReference type="EMBL" id="PQWY01000017">
    <property type="protein sequence ID" value="PPK29460.1"/>
    <property type="molecule type" value="Genomic_DNA"/>
</dbReference>
<evidence type="ECO:0000313" key="2">
    <source>
        <dbReference type="Proteomes" id="UP000239239"/>
    </source>
</evidence>
<reference evidence="1 2" key="1">
    <citation type="submission" date="2018-02" db="EMBL/GenBank/DDBJ databases">
        <title>Draft genome sequences of four Legionella pneumophila clinical strains isolated in Ontario.</title>
        <authorList>
            <person name="Fortuna A."/>
            <person name="Ramnarine R."/>
            <person name="Li A."/>
            <person name="Frantz C."/>
            <person name="Mallo G."/>
        </authorList>
    </citation>
    <scope>NUCLEOTIDE SEQUENCE [LARGE SCALE GENOMIC DNA]</scope>
    <source>
        <strain evidence="1 2">LG61</strain>
    </source>
</reference>
<evidence type="ECO:0000313" key="1">
    <source>
        <dbReference type="EMBL" id="PPK29460.1"/>
    </source>
</evidence>
<sequence length="62" mass="6983">MSTSGISPAKTEEKNNIDPINTRNLLIISFSLVYLIQNRLNIILLNIIGLRKNSKVKAKNVF</sequence>
<name>A0A2S6EWC0_LEGPN</name>
<dbReference type="AlphaFoldDB" id="A0A2S6EWC0"/>
<comment type="caution">
    <text evidence="1">The sequence shown here is derived from an EMBL/GenBank/DDBJ whole genome shotgun (WGS) entry which is preliminary data.</text>
</comment>
<organism evidence="1 2">
    <name type="scientific">Legionella pneumophila</name>
    <dbReference type="NCBI Taxonomy" id="446"/>
    <lineage>
        <taxon>Bacteria</taxon>
        <taxon>Pseudomonadati</taxon>
        <taxon>Pseudomonadota</taxon>
        <taxon>Gammaproteobacteria</taxon>
        <taxon>Legionellales</taxon>
        <taxon>Legionellaceae</taxon>
        <taxon>Legionella</taxon>
    </lineage>
</organism>
<gene>
    <name evidence="1" type="ORF">C3928_12855</name>
</gene>